<dbReference type="InterPro" id="IPR018550">
    <property type="entry name" value="Lipid-A_deacylase-rel"/>
</dbReference>
<gene>
    <name evidence="2" type="ORF">C8J26_1792</name>
</gene>
<dbReference type="RefSeq" id="WP_107957530.1">
    <property type="nucleotide sequence ID" value="NZ_QAOG01000002.1"/>
</dbReference>
<keyword evidence="3" id="KW-1185">Reference proteome</keyword>
<evidence type="ECO:0000256" key="1">
    <source>
        <dbReference type="SAM" id="SignalP"/>
    </source>
</evidence>
<dbReference type="EMBL" id="QAOG01000002">
    <property type="protein sequence ID" value="PTQ61458.1"/>
    <property type="molecule type" value="Genomic_DNA"/>
</dbReference>
<feature type="signal peptide" evidence="1">
    <location>
        <begin position="1"/>
        <end position="22"/>
    </location>
</feature>
<protein>
    <submittedName>
        <fullName evidence="2">Lipid A 3-O-deacylase PagL</fullName>
    </submittedName>
</protein>
<evidence type="ECO:0000313" key="2">
    <source>
        <dbReference type="EMBL" id="PTQ61458.1"/>
    </source>
</evidence>
<dbReference type="Pfam" id="PF09411">
    <property type="entry name" value="PagL"/>
    <property type="match status" value="1"/>
</dbReference>
<evidence type="ECO:0000313" key="3">
    <source>
        <dbReference type="Proteomes" id="UP000244189"/>
    </source>
</evidence>
<organism evidence="2 3">
    <name type="scientific">Sphingomonas aurantiaca</name>
    <dbReference type="NCBI Taxonomy" id="185949"/>
    <lineage>
        <taxon>Bacteria</taxon>
        <taxon>Pseudomonadati</taxon>
        <taxon>Pseudomonadota</taxon>
        <taxon>Alphaproteobacteria</taxon>
        <taxon>Sphingomonadales</taxon>
        <taxon>Sphingomonadaceae</taxon>
        <taxon>Sphingomonas</taxon>
    </lineage>
</organism>
<feature type="chain" id="PRO_5015511984" evidence="1">
    <location>
        <begin position="23"/>
        <end position="224"/>
    </location>
</feature>
<sequence>MNRVKKGALGAVMALASTSATAQDYSDVPAFLAGSEIAVGVLEHAANFHPLSGRMTLDMPTRRIGRIYGAKKENCKADVQFTYRSPPLNFFLKPRLTAKIQVSTGGRTNFASFGQEWRQDTLHGWLYGQAGIGIAVHDGYSFTPDPYAHDLTASEVHRRRQISSRRTSFGSPVLFNPNASIGVRVSERWAVEASWEHFSHAGLFSKRNPGIDNIGLRLVRTLGR</sequence>
<proteinExistence type="predicted"/>
<comment type="caution">
    <text evidence="2">The sequence shown here is derived from an EMBL/GenBank/DDBJ whole genome shotgun (WGS) entry which is preliminary data.</text>
</comment>
<dbReference type="Proteomes" id="UP000244189">
    <property type="component" value="Unassembled WGS sequence"/>
</dbReference>
<dbReference type="AlphaFoldDB" id="A0A2T5GQB7"/>
<keyword evidence="1" id="KW-0732">Signal</keyword>
<accession>A0A2T5GQB7</accession>
<dbReference type="Gene3D" id="2.40.160.20">
    <property type="match status" value="1"/>
</dbReference>
<reference evidence="2 3" key="1">
    <citation type="submission" date="2018-04" db="EMBL/GenBank/DDBJ databases">
        <title>Genomic Encyclopedia of Type Strains, Phase III (KMG-III): the genomes of soil and plant-associated and newly described type strains.</title>
        <authorList>
            <person name="Whitman W."/>
        </authorList>
    </citation>
    <scope>NUCLEOTIDE SEQUENCE [LARGE SCALE GENOMIC DNA]</scope>
    <source>
        <strain evidence="2 3">MA101b</strain>
    </source>
</reference>
<name>A0A2T5GQB7_9SPHN</name>